<protein>
    <submittedName>
        <fullName evidence="1">Uncharacterized protein</fullName>
    </submittedName>
</protein>
<dbReference type="EMBL" id="GBEZ01017542">
    <property type="protein sequence ID" value="JAC68803.1"/>
    <property type="molecule type" value="Transcribed_RNA"/>
</dbReference>
<name>A0A061R9Z3_9CHLO</name>
<proteinExistence type="predicted"/>
<reference evidence="1" key="1">
    <citation type="submission" date="2014-05" db="EMBL/GenBank/DDBJ databases">
        <title>The transcriptome of the halophilic microalga Tetraselmis sp. GSL018 isolated from the Great Salt Lake, Utah.</title>
        <authorList>
            <person name="Jinkerson R.E."/>
            <person name="D'Adamo S."/>
            <person name="Posewitz M.C."/>
        </authorList>
    </citation>
    <scope>NUCLEOTIDE SEQUENCE</scope>
    <source>
        <strain evidence="1">GSL018</strain>
    </source>
</reference>
<gene>
    <name evidence="1" type="ORF">TSPGSL018_7887</name>
</gene>
<organism evidence="1">
    <name type="scientific">Tetraselmis sp. GSL018</name>
    <dbReference type="NCBI Taxonomy" id="582737"/>
    <lineage>
        <taxon>Eukaryota</taxon>
        <taxon>Viridiplantae</taxon>
        <taxon>Chlorophyta</taxon>
        <taxon>core chlorophytes</taxon>
        <taxon>Chlorodendrophyceae</taxon>
        <taxon>Chlorodendrales</taxon>
        <taxon>Chlorodendraceae</taxon>
        <taxon>Tetraselmis</taxon>
    </lineage>
</organism>
<evidence type="ECO:0000313" key="1">
    <source>
        <dbReference type="EMBL" id="JAC68803.1"/>
    </source>
</evidence>
<sequence>GEWDSGYGGAKGWEAAVGGISWDLMGLVPFDYDDCQSVLMRGLAALSGEGRVEGTVKGCNPRGRTWFSS</sequence>
<feature type="non-terminal residue" evidence="1">
    <location>
        <position position="1"/>
    </location>
</feature>
<dbReference type="AlphaFoldDB" id="A0A061R9Z3"/>
<accession>A0A061R9Z3</accession>